<feature type="transmembrane region" description="Helical" evidence="2">
    <location>
        <begin position="80"/>
        <end position="106"/>
    </location>
</feature>
<proteinExistence type="predicted"/>
<accession>F2AZK5</accession>
<dbReference type="PATRIC" id="fig|991778.3.peg.5465"/>
<sequence length="154" mass="16863">MPIQPRLPKPRISTLLASLMLLCWLILLSGCGPSGRDLSDANWLQLQQDMQAERAEVGRQRDLLESDRREWDERERREPVLAAVISSAALLIACGLPLLIVAGLLIQDPPADSAGEACNELLDQVVELTDAGEPHRLEIDPTDPSSAGKLTHQT</sequence>
<comment type="caution">
    <text evidence="3">The sequence shown here is derived from an EMBL/GenBank/DDBJ whole genome shotgun (WGS) entry which is preliminary data.</text>
</comment>
<name>F2AZK5_RHOBT</name>
<evidence type="ECO:0008006" key="5">
    <source>
        <dbReference type="Google" id="ProtNLM"/>
    </source>
</evidence>
<dbReference type="PROSITE" id="PS51257">
    <property type="entry name" value="PROKAR_LIPOPROTEIN"/>
    <property type="match status" value="1"/>
</dbReference>
<dbReference type="EMBL" id="AFAR01000260">
    <property type="protein sequence ID" value="EGF24917.1"/>
    <property type="molecule type" value="Genomic_DNA"/>
</dbReference>
<protein>
    <recommendedName>
        <fullName evidence="5">Membrane or secreted protein</fullName>
    </recommendedName>
</protein>
<dbReference type="AlphaFoldDB" id="F2AZK5"/>
<keyword evidence="2" id="KW-1133">Transmembrane helix</keyword>
<evidence type="ECO:0000313" key="3">
    <source>
        <dbReference type="EMBL" id="EGF24917.1"/>
    </source>
</evidence>
<evidence type="ECO:0000313" key="4">
    <source>
        <dbReference type="Proteomes" id="UP000006222"/>
    </source>
</evidence>
<gene>
    <name evidence="3" type="ORF">RBWH47_01621</name>
</gene>
<organism evidence="3 4">
    <name type="scientific">Rhodopirellula baltica WH47</name>
    <dbReference type="NCBI Taxonomy" id="991778"/>
    <lineage>
        <taxon>Bacteria</taxon>
        <taxon>Pseudomonadati</taxon>
        <taxon>Planctomycetota</taxon>
        <taxon>Planctomycetia</taxon>
        <taxon>Pirellulales</taxon>
        <taxon>Pirellulaceae</taxon>
        <taxon>Rhodopirellula</taxon>
    </lineage>
</organism>
<dbReference type="Proteomes" id="UP000006222">
    <property type="component" value="Unassembled WGS sequence"/>
</dbReference>
<evidence type="ECO:0000256" key="1">
    <source>
        <dbReference type="SAM" id="MobiDB-lite"/>
    </source>
</evidence>
<reference evidence="3 4" key="1">
    <citation type="journal article" date="2013" name="Mar. Genomics">
        <title>Expression of sulfatases in Rhodopirellula baltica and the diversity of sulfatases in the genus Rhodopirellula.</title>
        <authorList>
            <person name="Wegner C.E."/>
            <person name="Richter-Heitmann T."/>
            <person name="Klindworth A."/>
            <person name="Klockow C."/>
            <person name="Richter M."/>
            <person name="Achstetter T."/>
            <person name="Glockner F.O."/>
            <person name="Harder J."/>
        </authorList>
    </citation>
    <scope>NUCLEOTIDE SEQUENCE [LARGE SCALE GENOMIC DNA]</scope>
    <source>
        <strain evidence="3 4">WH47</strain>
    </source>
</reference>
<keyword evidence="2" id="KW-0472">Membrane</keyword>
<feature type="region of interest" description="Disordered" evidence="1">
    <location>
        <begin position="132"/>
        <end position="154"/>
    </location>
</feature>
<evidence type="ECO:0000256" key="2">
    <source>
        <dbReference type="SAM" id="Phobius"/>
    </source>
</evidence>
<keyword evidence="2" id="KW-0812">Transmembrane</keyword>